<dbReference type="Proteomes" id="UP000736328">
    <property type="component" value="Unassembled WGS sequence"/>
</dbReference>
<evidence type="ECO:0000313" key="2">
    <source>
        <dbReference type="EMBL" id="MBI4726603.1"/>
    </source>
</evidence>
<protein>
    <submittedName>
        <fullName evidence="2">AAA family ATPase</fullName>
    </submittedName>
</protein>
<accession>A0A933MK35</accession>
<reference evidence="2" key="1">
    <citation type="submission" date="2020-07" db="EMBL/GenBank/DDBJ databases">
        <title>Huge and variable diversity of episymbiotic CPR bacteria and DPANN archaea in groundwater ecosystems.</title>
        <authorList>
            <person name="He C.Y."/>
            <person name="Keren R."/>
            <person name="Whittaker M."/>
            <person name="Farag I.F."/>
            <person name="Doudna J."/>
            <person name="Cate J.H.D."/>
            <person name="Banfield J.F."/>
        </authorList>
    </citation>
    <scope>NUCLEOTIDE SEQUENCE</scope>
    <source>
        <strain evidence="2">NC_groundwater_1520_Pr4_B-0.1um_53_5</strain>
    </source>
</reference>
<comment type="caution">
    <text evidence="2">The sequence shown here is derived from an EMBL/GenBank/DDBJ whole genome shotgun (WGS) entry which is preliminary data.</text>
</comment>
<dbReference type="AlphaFoldDB" id="A0A933MK35"/>
<dbReference type="GO" id="GO:0005524">
    <property type="term" value="F:ATP binding"/>
    <property type="evidence" value="ECO:0007669"/>
    <property type="project" value="InterPro"/>
</dbReference>
<organism evidence="2 3">
    <name type="scientific">candidate division TA06 bacterium</name>
    <dbReference type="NCBI Taxonomy" id="2250710"/>
    <lineage>
        <taxon>Bacteria</taxon>
        <taxon>Bacteria division TA06</taxon>
    </lineage>
</organism>
<dbReference type="EMBL" id="JACQXR010000062">
    <property type="protein sequence ID" value="MBI4726603.1"/>
    <property type="molecule type" value="Genomic_DNA"/>
</dbReference>
<dbReference type="InterPro" id="IPR027417">
    <property type="entry name" value="P-loop_NTPase"/>
</dbReference>
<dbReference type="GO" id="GO:0016887">
    <property type="term" value="F:ATP hydrolysis activity"/>
    <property type="evidence" value="ECO:0007669"/>
    <property type="project" value="InterPro"/>
</dbReference>
<dbReference type="SUPFAM" id="SSF52540">
    <property type="entry name" value="P-loop containing nucleoside triphosphate hydrolases"/>
    <property type="match status" value="1"/>
</dbReference>
<evidence type="ECO:0000259" key="1">
    <source>
        <dbReference type="Pfam" id="PF13304"/>
    </source>
</evidence>
<dbReference type="Pfam" id="PF13304">
    <property type="entry name" value="AAA_21"/>
    <property type="match status" value="1"/>
</dbReference>
<feature type="domain" description="ATPase AAA-type core" evidence="1">
    <location>
        <begin position="1"/>
        <end position="255"/>
    </location>
</feature>
<sequence length="309" mass="35898">MNVFIGKPNTGKTNILEAIGIIGFPYGDIREFVRFEHFPNLFYDLNLDEGIVISLNKHVFTIEFDKGSFEFKLRDNAKGTPNALYNEDRGLVYNYRGDYEKLTGASQQSSQPPPFKYYLFAPKPKPTKIDYDSLYPPYGENLLFLLQTRKNLRKIAADIFSDYGFRVLLKPTEQKIEIQKEIDDIAISLPYIVVSDTLRRVLFHIAAIESNKNAVIAFDEPEAFAFPYYTKYIAERIAFDESNQYFIATHNPYFLLSILEKTPQKDINIFITYFKDYQTKLKCLSADEMKKVLDLDASIFFNLDQFVEE</sequence>
<evidence type="ECO:0000313" key="3">
    <source>
        <dbReference type="Proteomes" id="UP000736328"/>
    </source>
</evidence>
<name>A0A933MK35_UNCT6</name>
<gene>
    <name evidence="2" type="ORF">HY768_05185</name>
</gene>
<dbReference type="Gene3D" id="3.40.50.300">
    <property type="entry name" value="P-loop containing nucleotide triphosphate hydrolases"/>
    <property type="match status" value="1"/>
</dbReference>
<proteinExistence type="predicted"/>
<dbReference type="InterPro" id="IPR003959">
    <property type="entry name" value="ATPase_AAA_core"/>
</dbReference>